<comment type="similarity">
    <text evidence="4 14">Belongs to the cytochrome P450 family.</text>
</comment>
<comment type="subcellular location">
    <subcellularLocation>
        <location evidence="2">Membrane</location>
    </subcellularLocation>
</comment>
<dbReference type="SUPFAM" id="SSF48264">
    <property type="entry name" value="Cytochrome P450"/>
    <property type="match status" value="1"/>
</dbReference>
<evidence type="ECO:0000256" key="9">
    <source>
        <dbReference type="ARBA" id="ARBA00023002"/>
    </source>
</evidence>
<evidence type="ECO:0000256" key="1">
    <source>
        <dbReference type="ARBA" id="ARBA00001971"/>
    </source>
</evidence>
<feature type="chain" id="PRO_5012959483" description="Cytochrome P450" evidence="15">
    <location>
        <begin position="17"/>
        <end position="520"/>
    </location>
</feature>
<dbReference type="STRING" id="670580.A0A1X6MR35"/>
<dbReference type="GO" id="GO:0005506">
    <property type="term" value="F:iron ion binding"/>
    <property type="evidence" value="ECO:0007669"/>
    <property type="project" value="InterPro"/>
</dbReference>
<name>A0A1X6MR35_9APHY</name>
<dbReference type="GO" id="GO:0004497">
    <property type="term" value="F:monooxygenase activity"/>
    <property type="evidence" value="ECO:0007669"/>
    <property type="project" value="UniProtKB-KW"/>
</dbReference>
<evidence type="ECO:0000313" key="16">
    <source>
        <dbReference type="EMBL" id="OSX58686.1"/>
    </source>
</evidence>
<proteinExistence type="inferred from homology"/>
<keyword evidence="7 13" id="KW-0479">Metal-binding</keyword>
<evidence type="ECO:0000256" key="6">
    <source>
        <dbReference type="ARBA" id="ARBA00022692"/>
    </source>
</evidence>
<evidence type="ECO:0000256" key="3">
    <source>
        <dbReference type="ARBA" id="ARBA00005179"/>
    </source>
</evidence>
<dbReference type="GO" id="GO:0020037">
    <property type="term" value="F:heme binding"/>
    <property type="evidence" value="ECO:0007669"/>
    <property type="project" value="InterPro"/>
</dbReference>
<keyword evidence="15" id="KW-0732">Signal</keyword>
<dbReference type="PROSITE" id="PS00086">
    <property type="entry name" value="CYTOCHROME_P450"/>
    <property type="match status" value="1"/>
</dbReference>
<dbReference type="PRINTS" id="PR00463">
    <property type="entry name" value="EP450I"/>
</dbReference>
<dbReference type="Gene3D" id="1.10.630.10">
    <property type="entry name" value="Cytochrome P450"/>
    <property type="match status" value="1"/>
</dbReference>
<organism evidence="16 17">
    <name type="scientific">Postia placenta MAD-698-R-SB12</name>
    <dbReference type="NCBI Taxonomy" id="670580"/>
    <lineage>
        <taxon>Eukaryota</taxon>
        <taxon>Fungi</taxon>
        <taxon>Dikarya</taxon>
        <taxon>Basidiomycota</taxon>
        <taxon>Agaricomycotina</taxon>
        <taxon>Agaricomycetes</taxon>
        <taxon>Polyporales</taxon>
        <taxon>Adustoporiaceae</taxon>
        <taxon>Rhodonia</taxon>
    </lineage>
</organism>
<evidence type="ECO:0008006" key="18">
    <source>
        <dbReference type="Google" id="ProtNLM"/>
    </source>
</evidence>
<evidence type="ECO:0000256" key="10">
    <source>
        <dbReference type="ARBA" id="ARBA00023004"/>
    </source>
</evidence>
<feature type="binding site" description="axial binding residue" evidence="13">
    <location>
        <position position="446"/>
    </location>
    <ligand>
        <name>heme</name>
        <dbReference type="ChEBI" id="CHEBI:30413"/>
    </ligand>
    <ligandPart>
        <name>Fe</name>
        <dbReference type="ChEBI" id="CHEBI:18248"/>
    </ligandPart>
</feature>
<evidence type="ECO:0000256" key="12">
    <source>
        <dbReference type="ARBA" id="ARBA00023136"/>
    </source>
</evidence>
<dbReference type="InterPro" id="IPR002401">
    <property type="entry name" value="Cyt_P450_E_grp-I"/>
</dbReference>
<evidence type="ECO:0000256" key="15">
    <source>
        <dbReference type="SAM" id="SignalP"/>
    </source>
</evidence>
<keyword evidence="6" id="KW-0812">Transmembrane</keyword>
<feature type="signal peptide" evidence="15">
    <location>
        <begin position="1"/>
        <end position="16"/>
    </location>
</feature>
<accession>A0A1X6MR35</accession>
<gene>
    <name evidence="16" type="ORF">POSPLADRAFT_1173537</name>
</gene>
<dbReference type="InterPro" id="IPR050364">
    <property type="entry name" value="Cytochrome_P450_fung"/>
</dbReference>
<keyword evidence="8" id="KW-1133">Transmembrane helix</keyword>
<comment type="pathway">
    <text evidence="3">Secondary metabolite biosynthesis.</text>
</comment>
<dbReference type="PANTHER" id="PTHR46300:SF2">
    <property type="entry name" value="CYTOCHROME P450 MONOOXYGENASE ALNH-RELATED"/>
    <property type="match status" value="1"/>
</dbReference>
<keyword evidence="5 13" id="KW-0349">Heme</keyword>
<evidence type="ECO:0000256" key="2">
    <source>
        <dbReference type="ARBA" id="ARBA00004370"/>
    </source>
</evidence>
<dbReference type="AlphaFoldDB" id="A0A1X6MR35"/>
<evidence type="ECO:0000256" key="14">
    <source>
        <dbReference type="RuleBase" id="RU000461"/>
    </source>
</evidence>
<evidence type="ECO:0000256" key="7">
    <source>
        <dbReference type="ARBA" id="ARBA00022723"/>
    </source>
</evidence>
<comment type="cofactor">
    <cofactor evidence="1 13">
        <name>heme</name>
        <dbReference type="ChEBI" id="CHEBI:30413"/>
    </cofactor>
</comment>
<dbReference type="GO" id="GO:0016705">
    <property type="term" value="F:oxidoreductase activity, acting on paired donors, with incorporation or reduction of molecular oxygen"/>
    <property type="evidence" value="ECO:0007669"/>
    <property type="project" value="InterPro"/>
</dbReference>
<evidence type="ECO:0000256" key="13">
    <source>
        <dbReference type="PIRSR" id="PIRSR602401-1"/>
    </source>
</evidence>
<keyword evidence="10 13" id="KW-0408">Iron</keyword>
<evidence type="ECO:0000256" key="8">
    <source>
        <dbReference type="ARBA" id="ARBA00022989"/>
    </source>
</evidence>
<dbReference type="Proteomes" id="UP000194127">
    <property type="component" value="Unassembled WGS sequence"/>
</dbReference>
<keyword evidence="17" id="KW-1185">Reference proteome</keyword>
<evidence type="ECO:0000256" key="11">
    <source>
        <dbReference type="ARBA" id="ARBA00023033"/>
    </source>
</evidence>
<dbReference type="EMBL" id="KZ110604">
    <property type="protein sequence ID" value="OSX58686.1"/>
    <property type="molecule type" value="Genomic_DNA"/>
</dbReference>
<dbReference type="CDD" id="cd11065">
    <property type="entry name" value="CYP64-like"/>
    <property type="match status" value="1"/>
</dbReference>
<keyword evidence="9 14" id="KW-0560">Oxidoreductase</keyword>
<dbReference type="GeneID" id="36333187"/>
<dbReference type="GO" id="GO:0016020">
    <property type="term" value="C:membrane"/>
    <property type="evidence" value="ECO:0007669"/>
    <property type="project" value="UniProtKB-SubCell"/>
</dbReference>
<keyword evidence="11 14" id="KW-0503">Monooxygenase</keyword>
<dbReference type="InterPro" id="IPR001128">
    <property type="entry name" value="Cyt_P450"/>
</dbReference>
<dbReference type="OrthoDB" id="2789670at2759"/>
<evidence type="ECO:0000256" key="4">
    <source>
        <dbReference type="ARBA" id="ARBA00010617"/>
    </source>
</evidence>
<evidence type="ECO:0000256" key="5">
    <source>
        <dbReference type="ARBA" id="ARBA00022617"/>
    </source>
</evidence>
<dbReference type="RefSeq" id="XP_024335480.1">
    <property type="nucleotide sequence ID" value="XM_024488238.1"/>
</dbReference>
<protein>
    <recommendedName>
        <fullName evidence="18">Cytochrome P450</fullName>
    </recommendedName>
</protein>
<dbReference type="Pfam" id="PF00067">
    <property type="entry name" value="p450"/>
    <property type="match status" value="1"/>
</dbReference>
<sequence length="520" mass="59555">MAWAVLLFVVAHFAYARYLNHKRTLPLPPGPSRLPLVGNVHQLPLQYQQRTFTEWGKQYGEIVFAKFFVRPAIILNSLEVAQDLMEKRGSKYSDRPRFVLINELVRFKPMVFMSYTDEWRRQRKWYQTAIQARNAIDSYLPLQRRETNKFLLDLIQTPQAFENHVKRHAQAFLPCCRFSAAMMMEIAYGHSVSSVDDEFVKFADNALTGAIEADSLVATLVDFFPFLRHIPTWMPGSGFKRRAFIARQRVREMLDTPYDKVRREVAAGTAKPSFLTYLLDELSKDNEITPEDQESIKYAVCLMYGAGSDTTIITLLSFLLAMVLHPEVYRKAQAEIDRVVGSERLPELEDRPSLPYLECVLKEVYRWNPPAPLGVPHNVTHGDVYRDHYIPKGTMVIGNIWAMTRDPSMYPDPDTFLPERFENLDSETAEQCSPHRMVFGFGRRLCPGKQLGDYIIWLAAANMIATLDICKARNASGEEITPEAAFDSGAVSHPKHFECDIHPRSQKVADMVVQLNAHTT</sequence>
<evidence type="ECO:0000313" key="17">
    <source>
        <dbReference type="Proteomes" id="UP000194127"/>
    </source>
</evidence>
<reference evidence="16 17" key="1">
    <citation type="submission" date="2017-04" db="EMBL/GenBank/DDBJ databases">
        <title>Genome Sequence of the Model Brown-Rot Fungus Postia placenta SB12.</title>
        <authorList>
            <consortium name="DOE Joint Genome Institute"/>
            <person name="Gaskell J."/>
            <person name="Kersten P."/>
            <person name="Larrondo L.F."/>
            <person name="Canessa P."/>
            <person name="Martinez D."/>
            <person name="Hibbett D."/>
            <person name="Schmoll M."/>
            <person name="Kubicek C.P."/>
            <person name="Martinez A.T."/>
            <person name="Yadav J."/>
            <person name="Master E."/>
            <person name="Magnuson J.K."/>
            <person name="James T."/>
            <person name="Yaver D."/>
            <person name="Berka R."/>
            <person name="Labutti K."/>
            <person name="Lipzen A."/>
            <person name="Aerts A."/>
            <person name="Barry K."/>
            <person name="Henrissat B."/>
            <person name="Blanchette R."/>
            <person name="Grigoriev I."/>
            <person name="Cullen D."/>
        </authorList>
    </citation>
    <scope>NUCLEOTIDE SEQUENCE [LARGE SCALE GENOMIC DNA]</scope>
    <source>
        <strain evidence="16 17">MAD-698-R-SB12</strain>
    </source>
</reference>
<dbReference type="InterPro" id="IPR017972">
    <property type="entry name" value="Cyt_P450_CS"/>
</dbReference>
<dbReference type="PANTHER" id="PTHR46300">
    <property type="entry name" value="P450, PUTATIVE (EUROFUNG)-RELATED-RELATED"/>
    <property type="match status" value="1"/>
</dbReference>
<keyword evidence="12" id="KW-0472">Membrane</keyword>
<dbReference type="InterPro" id="IPR036396">
    <property type="entry name" value="Cyt_P450_sf"/>
</dbReference>